<name>A0A7J6DBF0_9TELE</name>
<accession>A0A7J6DBF0</accession>
<organism evidence="2 3">
    <name type="scientific">Onychostoma macrolepis</name>
    <dbReference type="NCBI Taxonomy" id="369639"/>
    <lineage>
        <taxon>Eukaryota</taxon>
        <taxon>Metazoa</taxon>
        <taxon>Chordata</taxon>
        <taxon>Craniata</taxon>
        <taxon>Vertebrata</taxon>
        <taxon>Euteleostomi</taxon>
        <taxon>Actinopterygii</taxon>
        <taxon>Neopterygii</taxon>
        <taxon>Teleostei</taxon>
        <taxon>Ostariophysi</taxon>
        <taxon>Cypriniformes</taxon>
        <taxon>Cyprinidae</taxon>
        <taxon>Acrossocheilinae</taxon>
        <taxon>Onychostoma</taxon>
    </lineage>
</organism>
<evidence type="ECO:0000313" key="3">
    <source>
        <dbReference type="Proteomes" id="UP000579812"/>
    </source>
</evidence>
<reference evidence="2 3" key="1">
    <citation type="submission" date="2020-04" db="EMBL/GenBank/DDBJ databases">
        <title>Chromosome-level genome assembly of a cyprinid fish Onychostoma macrolepis by integration of Nanopore Sequencing, Bionano and Hi-C technology.</title>
        <authorList>
            <person name="Wang D."/>
        </authorList>
    </citation>
    <scope>NUCLEOTIDE SEQUENCE [LARGE SCALE GENOMIC DNA]</scope>
    <source>
        <strain evidence="2">SWU-2019</strain>
        <tissue evidence="2">Muscle</tissue>
    </source>
</reference>
<evidence type="ECO:0000313" key="2">
    <source>
        <dbReference type="EMBL" id="KAF4116633.1"/>
    </source>
</evidence>
<gene>
    <name evidence="2" type="ORF">G5714_004122</name>
</gene>
<proteinExistence type="predicted"/>
<dbReference type="Proteomes" id="UP000579812">
    <property type="component" value="Unassembled WGS sequence"/>
</dbReference>
<comment type="caution">
    <text evidence="2">The sequence shown here is derived from an EMBL/GenBank/DDBJ whole genome shotgun (WGS) entry which is preliminary data.</text>
</comment>
<dbReference type="EMBL" id="JAAMOB010000003">
    <property type="protein sequence ID" value="KAF4116633.1"/>
    <property type="molecule type" value="Genomic_DNA"/>
</dbReference>
<dbReference type="AlphaFoldDB" id="A0A7J6DBF0"/>
<keyword evidence="3" id="KW-1185">Reference proteome</keyword>
<protein>
    <submittedName>
        <fullName evidence="2">Uncharacterized protein</fullName>
    </submittedName>
</protein>
<evidence type="ECO:0000256" key="1">
    <source>
        <dbReference type="SAM" id="MobiDB-lite"/>
    </source>
</evidence>
<feature type="region of interest" description="Disordered" evidence="1">
    <location>
        <begin position="220"/>
        <end position="267"/>
    </location>
</feature>
<sequence>MHEAIASESSPSPACFTSEQPEEWLHFVRPARDPLNRQISTRTALPQRGSWLVWGEAAGEALPSPHSPVTFPEDGFHSPPNIAEFVLFGQEEEDKDSIPISALEKEDWVVTEHDCPVSEGPPDLQEELVRVMTTAIQEHELTWSPLEKPAKSKLDSWKPSPVSCNGQDPELGHQPPLKAMQGHRHLSNKACASDGEAASVLHDAQVSQVKLLLIAAEGDQGPSPGAGCAEESMGDLGRGATASEEARSVTPARCQLPSRRPDSPEIDTSYWTETVHRIL</sequence>